<reference evidence="10" key="2">
    <citation type="journal article" date="2021" name="Front. Microbiol.">
        <title>Generation of Tetracycline and Rifamycin Resistant Chlamydia Suis Recombinants.</title>
        <authorList>
            <person name="Marti H."/>
            <person name="Bommana S."/>
            <person name="Read T.D."/>
            <person name="Pesch T."/>
            <person name="Prahauser B."/>
            <person name="Dean D."/>
            <person name="Borel N."/>
        </authorList>
    </citation>
    <scope>NUCLEOTIDE SEQUENCE</scope>
    <source>
        <strain evidence="10">208.1</strain>
    </source>
</reference>
<dbReference type="Pfam" id="PF03222">
    <property type="entry name" value="Trp_Tyr_perm"/>
    <property type="match status" value="1"/>
</dbReference>
<dbReference type="AlphaFoldDB" id="A0AAQ0ELZ3"/>
<keyword evidence="3" id="KW-1003">Cell membrane</keyword>
<keyword evidence="5 8" id="KW-0812">Transmembrane</keyword>
<dbReference type="Proteomes" id="UP000825134">
    <property type="component" value="Chromosome"/>
</dbReference>
<evidence type="ECO:0000256" key="7">
    <source>
        <dbReference type="ARBA" id="ARBA00023136"/>
    </source>
</evidence>
<evidence type="ECO:0000256" key="8">
    <source>
        <dbReference type="SAM" id="Phobius"/>
    </source>
</evidence>
<dbReference type="Proteomes" id="UP000512184">
    <property type="component" value="Chromosome"/>
</dbReference>
<reference evidence="9 11" key="1">
    <citation type="submission" date="2019-01" db="EMBL/GenBank/DDBJ databases">
        <title>Whole genome sequencing and annotation enables comparative genome analysis that reveals unique features of the Chlamydia suis R19 Genome.</title>
        <authorList>
            <person name="Dimond Z.E."/>
        </authorList>
    </citation>
    <scope>NUCLEOTIDE SEQUENCE [LARGE SCALE GENOMIC DNA]</scope>
    <source>
        <strain evidence="9 11">R19</strain>
    </source>
</reference>
<evidence type="ECO:0000256" key="2">
    <source>
        <dbReference type="ARBA" id="ARBA00022448"/>
    </source>
</evidence>
<keyword evidence="6 8" id="KW-1133">Transmembrane helix</keyword>
<dbReference type="EMBL" id="CP035278">
    <property type="protein sequence ID" value="QHP83100.1"/>
    <property type="molecule type" value="Genomic_DNA"/>
</dbReference>
<feature type="transmembrane region" description="Helical" evidence="8">
    <location>
        <begin position="15"/>
        <end position="34"/>
    </location>
</feature>
<evidence type="ECO:0000256" key="4">
    <source>
        <dbReference type="ARBA" id="ARBA00022519"/>
    </source>
</evidence>
<keyword evidence="2" id="KW-0813">Transport</keyword>
<evidence type="ECO:0000256" key="3">
    <source>
        <dbReference type="ARBA" id="ARBA00022475"/>
    </source>
</evidence>
<evidence type="ECO:0000313" key="12">
    <source>
        <dbReference type="Proteomes" id="UP000825134"/>
    </source>
</evidence>
<keyword evidence="11" id="KW-1185">Reference proteome</keyword>
<feature type="transmembrane region" description="Helical" evidence="8">
    <location>
        <begin position="54"/>
        <end position="72"/>
    </location>
</feature>
<keyword evidence="4" id="KW-0997">Cell inner membrane</keyword>
<organism evidence="10 12">
    <name type="scientific">Chlamydia suis</name>
    <dbReference type="NCBI Taxonomy" id="83559"/>
    <lineage>
        <taxon>Bacteria</taxon>
        <taxon>Pseudomonadati</taxon>
        <taxon>Chlamydiota</taxon>
        <taxon>Chlamydiia</taxon>
        <taxon>Chlamydiales</taxon>
        <taxon>Chlamydiaceae</taxon>
        <taxon>Chlamydia/Chlamydophila group</taxon>
        <taxon>Chlamydia</taxon>
    </lineage>
</organism>
<gene>
    <name evidence="9" type="primary">Tyrosine Transport</name>
    <name evidence="9" type="ORF">Chls_225</name>
    <name evidence="10" type="ORF">INQ84_02300</name>
</gene>
<evidence type="ECO:0000313" key="10">
    <source>
        <dbReference type="EMBL" id="QYC74805.1"/>
    </source>
</evidence>
<evidence type="ECO:0000256" key="6">
    <source>
        <dbReference type="ARBA" id="ARBA00022989"/>
    </source>
</evidence>
<keyword evidence="7 8" id="KW-0472">Membrane</keyword>
<comment type="subcellular location">
    <subcellularLocation>
        <location evidence="1">Cell inner membrane</location>
        <topology evidence="1">Multi-pass membrane protein</topology>
    </subcellularLocation>
</comment>
<protein>
    <submittedName>
        <fullName evidence="9">Tyrosine Transport</fullName>
    </submittedName>
</protein>
<evidence type="ECO:0000256" key="1">
    <source>
        <dbReference type="ARBA" id="ARBA00004429"/>
    </source>
</evidence>
<dbReference type="GO" id="GO:0003333">
    <property type="term" value="P:amino acid transmembrane transport"/>
    <property type="evidence" value="ECO:0007669"/>
    <property type="project" value="InterPro"/>
</dbReference>
<proteinExistence type="predicted"/>
<evidence type="ECO:0000313" key="11">
    <source>
        <dbReference type="Proteomes" id="UP000512184"/>
    </source>
</evidence>
<accession>A0AAQ0ELZ3</accession>
<dbReference type="GO" id="GO:0005886">
    <property type="term" value="C:plasma membrane"/>
    <property type="evidence" value="ECO:0007669"/>
    <property type="project" value="UniProtKB-SubCell"/>
</dbReference>
<sequence>MGSFYPEIVLSCLRYAGGIGGACIIVLFPVTMLWNGRYGKRRCSGKHVLPGGKAVLWILTGYTVLNLATLYYTF</sequence>
<dbReference type="InterPro" id="IPR018227">
    <property type="entry name" value="Amino_acid_transport_2"/>
</dbReference>
<evidence type="ECO:0000256" key="5">
    <source>
        <dbReference type="ARBA" id="ARBA00022692"/>
    </source>
</evidence>
<evidence type="ECO:0000313" key="9">
    <source>
        <dbReference type="EMBL" id="QHP83100.1"/>
    </source>
</evidence>
<dbReference type="EMBL" id="CP063185">
    <property type="protein sequence ID" value="QYC74805.1"/>
    <property type="molecule type" value="Genomic_DNA"/>
</dbReference>
<name>A0AAQ0ELZ3_9CHLA</name>